<evidence type="ECO:0008006" key="3">
    <source>
        <dbReference type="Google" id="ProtNLM"/>
    </source>
</evidence>
<dbReference type="EMBL" id="QRQO01000007">
    <property type="protein sequence ID" value="RHN15866.1"/>
    <property type="molecule type" value="Genomic_DNA"/>
</dbReference>
<sequence>MKTIKITADNKISIVDVDFSNNRAIMDAMGGPVEVVTTNELYDFFKCPVLMMLDKNGYKPKDVNGFCPSANAVASFLYGYVKTGIPVLGDVILAQPAGGRIENLEGVGELEEKMQMLMQRFSFLETV</sequence>
<dbReference type="Proteomes" id="UP000283700">
    <property type="component" value="Unassembled WGS sequence"/>
</dbReference>
<accession>A0A415UCN6</accession>
<name>A0A415UCN6_9FIRM</name>
<proteinExistence type="predicted"/>
<dbReference type="AlphaFoldDB" id="A0A415UCN6"/>
<evidence type="ECO:0000313" key="2">
    <source>
        <dbReference type="Proteomes" id="UP000283700"/>
    </source>
</evidence>
<protein>
    <recommendedName>
        <fullName evidence="3">DUF3846 domain-containing protein</fullName>
    </recommendedName>
</protein>
<evidence type="ECO:0000313" key="1">
    <source>
        <dbReference type="EMBL" id="RHN15866.1"/>
    </source>
</evidence>
<comment type="caution">
    <text evidence="1">The sequence shown here is derived from an EMBL/GenBank/DDBJ whole genome shotgun (WGS) entry which is preliminary data.</text>
</comment>
<reference evidence="1 2" key="1">
    <citation type="submission" date="2018-08" db="EMBL/GenBank/DDBJ databases">
        <title>A genome reference for cultivated species of the human gut microbiota.</title>
        <authorList>
            <person name="Zou Y."/>
            <person name="Xue W."/>
            <person name="Luo G."/>
        </authorList>
    </citation>
    <scope>NUCLEOTIDE SEQUENCE [LARGE SCALE GENOMIC DNA]</scope>
    <source>
        <strain evidence="1 2">AF31-17AC</strain>
    </source>
</reference>
<gene>
    <name evidence="1" type="ORF">DWZ29_04060</name>
</gene>
<organism evidence="1 2">
    <name type="scientific">Anaerobutyricum hallii</name>
    <dbReference type="NCBI Taxonomy" id="39488"/>
    <lineage>
        <taxon>Bacteria</taxon>
        <taxon>Bacillati</taxon>
        <taxon>Bacillota</taxon>
        <taxon>Clostridia</taxon>
        <taxon>Lachnospirales</taxon>
        <taxon>Lachnospiraceae</taxon>
        <taxon>Anaerobutyricum</taxon>
    </lineage>
</organism>
<dbReference type="RefSeq" id="WP_118485747.1">
    <property type="nucleotide sequence ID" value="NZ_CAUAFF010000111.1"/>
</dbReference>